<name>A0A9Q8Y181_9LACT</name>
<dbReference type="InterPro" id="IPR029441">
    <property type="entry name" value="Cass2"/>
</dbReference>
<dbReference type="InterPro" id="IPR011256">
    <property type="entry name" value="Reg_factor_effector_dom_sf"/>
</dbReference>
<dbReference type="Proteomes" id="UP001056730">
    <property type="component" value="Chromosome"/>
</dbReference>
<proteinExistence type="predicted"/>
<dbReference type="Gene3D" id="3.20.80.10">
    <property type="entry name" value="Regulatory factor, effector binding domain"/>
    <property type="match status" value="1"/>
</dbReference>
<accession>A0A9Q8Y181</accession>
<evidence type="ECO:0000313" key="3">
    <source>
        <dbReference type="Proteomes" id="UP001056730"/>
    </source>
</evidence>
<dbReference type="AlphaFoldDB" id="A0A9Q8Y181"/>
<dbReference type="RefSeq" id="WP_252175400.1">
    <property type="nucleotide sequence ID" value="NZ_CP086395.1"/>
</dbReference>
<evidence type="ECO:0000259" key="1">
    <source>
        <dbReference type="Pfam" id="PF14526"/>
    </source>
</evidence>
<dbReference type="Pfam" id="PF14526">
    <property type="entry name" value="Cass2"/>
    <property type="match status" value="1"/>
</dbReference>
<feature type="domain" description="Integron-associated effector binding protein" evidence="1">
    <location>
        <begin position="35"/>
        <end position="155"/>
    </location>
</feature>
<dbReference type="EMBL" id="CP086395">
    <property type="protein sequence ID" value="USJ20177.1"/>
    <property type="molecule type" value="Genomic_DNA"/>
</dbReference>
<sequence length="158" mass="18441">MIDYTLEHKNSFILSAYGFPIQASLQDYHSLALEREVFETSLQKNGRLAKLKKSAKNEREWSVHTDYLGKPWNYFAVESRKGLKEDCRLLKFPENNYIVIADTAEKGKIFEHLSYQAFRKILPKVVDYAYLGGPHLAYRQERADGSYYGEIWLPVVKK</sequence>
<protein>
    <submittedName>
        <fullName evidence="2">GyrI-like domain-containing protein</fullName>
    </submittedName>
</protein>
<organism evidence="2 3">
    <name type="scientific">Lactococcus formosensis</name>
    <dbReference type="NCBI Taxonomy" id="1281486"/>
    <lineage>
        <taxon>Bacteria</taxon>
        <taxon>Bacillati</taxon>
        <taxon>Bacillota</taxon>
        <taxon>Bacilli</taxon>
        <taxon>Lactobacillales</taxon>
        <taxon>Streptococcaceae</taxon>
        <taxon>Lactococcus</taxon>
    </lineage>
</organism>
<dbReference type="KEGG" id="lfo:LMK00_10230"/>
<reference evidence="2" key="1">
    <citation type="journal article" date="2022" name="Front. Microbiol.">
        <title>Feed Insects as a Reservoir of Granadaene-Producing Lactococci.</title>
        <authorList>
            <person name="Neuzil-Bunesova V."/>
            <person name="Ramirez Garcia A."/>
            <person name="Modrackova N."/>
            <person name="Makovska M."/>
            <person name="Sabolova M."/>
            <person name="Sproer C."/>
            <person name="Bunk B."/>
            <person name="Blom J."/>
            <person name="Schwab C."/>
        </authorList>
    </citation>
    <scope>NUCLEOTIDE SEQUENCE</scope>
    <source>
        <strain evidence="2">I4/6O</strain>
    </source>
</reference>
<evidence type="ECO:0000313" key="2">
    <source>
        <dbReference type="EMBL" id="USJ20177.1"/>
    </source>
</evidence>
<gene>
    <name evidence="2" type="ORF">LMK00_10230</name>
</gene>